<reference evidence="2 3" key="1">
    <citation type="submission" date="2023-09" db="EMBL/GenBank/DDBJ databases">
        <authorList>
            <person name="Rey-Velasco X."/>
        </authorList>
    </citation>
    <scope>NUCLEOTIDE SEQUENCE [LARGE SCALE GENOMIC DNA]</scope>
    <source>
        <strain evidence="2 3">P117</strain>
    </source>
</reference>
<name>A0ABU2ZUM7_9ALTE</name>
<feature type="transmembrane region" description="Helical" evidence="1">
    <location>
        <begin position="9"/>
        <end position="27"/>
    </location>
</feature>
<dbReference type="EMBL" id="JAVRHX010000006">
    <property type="protein sequence ID" value="MDT0596290.1"/>
    <property type="molecule type" value="Genomic_DNA"/>
</dbReference>
<dbReference type="Pfam" id="PF13858">
    <property type="entry name" value="DUF4199"/>
    <property type="match status" value="1"/>
</dbReference>
<keyword evidence="1" id="KW-0472">Membrane</keyword>
<organism evidence="2 3">
    <name type="scientific">Glaciecola petra</name>
    <dbReference type="NCBI Taxonomy" id="3075602"/>
    <lineage>
        <taxon>Bacteria</taxon>
        <taxon>Pseudomonadati</taxon>
        <taxon>Pseudomonadota</taxon>
        <taxon>Gammaproteobacteria</taxon>
        <taxon>Alteromonadales</taxon>
        <taxon>Alteromonadaceae</taxon>
        <taxon>Glaciecola</taxon>
    </lineage>
</organism>
<keyword evidence="3" id="KW-1185">Reference proteome</keyword>
<keyword evidence="1" id="KW-1133">Transmembrane helix</keyword>
<dbReference type="InterPro" id="IPR025250">
    <property type="entry name" value="DUF4199"/>
</dbReference>
<feature type="transmembrane region" description="Helical" evidence="1">
    <location>
        <begin position="76"/>
        <end position="94"/>
    </location>
</feature>
<evidence type="ECO:0000313" key="3">
    <source>
        <dbReference type="Proteomes" id="UP001253545"/>
    </source>
</evidence>
<dbReference type="Proteomes" id="UP001253545">
    <property type="component" value="Unassembled WGS sequence"/>
</dbReference>
<proteinExistence type="predicted"/>
<evidence type="ECO:0000256" key="1">
    <source>
        <dbReference type="SAM" id="Phobius"/>
    </source>
</evidence>
<accession>A0ABU2ZUM7</accession>
<feature type="transmembrane region" description="Helical" evidence="1">
    <location>
        <begin position="143"/>
        <end position="168"/>
    </location>
</feature>
<evidence type="ECO:0000313" key="2">
    <source>
        <dbReference type="EMBL" id="MDT0596290.1"/>
    </source>
</evidence>
<protein>
    <submittedName>
        <fullName evidence="2">DUF4199 domain-containing protein</fullName>
    </submittedName>
</protein>
<sequence>MKTYISKYGLIYGLALAIGFYASYLMIGNSSEDYTKSEIVGYSVMILSSLSIYFAIKAYKDSMPNQAMTFVKGLQIGGAVSFIGSFVFAVYNWLFVNVLEPDFIEAYIQYSEKQIRESGASIETINLQLQELSAYAELMESEVFYLFIMFMTVFVIGVFFTLASAAILKTKIEG</sequence>
<dbReference type="RefSeq" id="WP_311369816.1">
    <property type="nucleotide sequence ID" value="NZ_JAVRHX010000006.1"/>
</dbReference>
<feature type="transmembrane region" description="Helical" evidence="1">
    <location>
        <begin position="39"/>
        <end position="56"/>
    </location>
</feature>
<comment type="caution">
    <text evidence="2">The sequence shown here is derived from an EMBL/GenBank/DDBJ whole genome shotgun (WGS) entry which is preliminary data.</text>
</comment>
<gene>
    <name evidence="2" type="ORF">RM552_15655</name>
</gene>
<keyword evidence="1" id="KW-0812">Transmembrane</keyword>